<protein>
    <submittedName>
        <fullName evidence="1">Uncharacterized protein</fullName>
    </submittedName>
</protein>
<name>A0A0E9QRW9_ANGAN</name>
<evidence type="ECO:0000313" key="1">
    <source>
        <dbReference type="EMBL" id="JAH19584.1"/>
    </source>
</evidence>
<dbReference type="AlphaFoldDB" id="A0A0E9QRW9"/>
<reference evidence="1" key="2">
    <citation type="journal article" date="2015" name="Fish Shellfish Immunol.">
        <title>Early steps in the European eel (Anguilla anguilla)-Vibrio vulnificus interaction in the gills: Role of the RtxA13 toxin.</title>
        <authorList>
            <person name="Callol A."/>
            <person name="Pajuelo D."/>
            <person name="Ebbesson L."/>
            <person name="Teles M."/>
            <person name="MacKenzie S."/>
            <person name="Amaro C."/>
        </authorList>
    </citation>
    <scope>NUCLEOTIDE SEQUENCE</scope>
</reference>
<dbReference type="EMBL" id="GBXM01088993">
    <property type="protein sequence ID" value="JAH19584.1"/>
    <property type="molecule type" value="Transcribed_RNA"/>
</dbReference>
<sequence length="62" mass="7401">MIDECNHTEYEEIEKHRLGVYNNSFSMVKSTVKWNVLLTHERLICRFGPLHNNQPGQEENDR</sequence>
<proteinExistence type="predicted"/>
<organism evidence="1">
    <name type="scientific">Anguilla anguilla</name>
    <name type="common">European freshwater eel</name>
    <name type="synonym">Muraena anguilla</name>
    <dbReference type="NCBI Taxonomy" id="7936"/>
    <lineage>
        <taxon>Eukaryota</taxon>
        <taxon>Metazoa</taxon>
        <taxon>Chordata</taxon>
        <taxon>Craniata</taxon>
        <taxon>Vertebrata</taxon>
        <taxon>Euteleostomi</taxon>
        <taxon>Actinopterygii</taxon>
        <taxon>Neopterygii</taxon>
        <taxon>Teleostei</taxon>
        <taxon>Anguilliformes</taxon>
        <taxon>Anguillidae</taxon>
        <taxon>Anguilla</taxon>
    </lineage>
</organism>
<reference evidence="1" key="1">
    <citation type="submission" date="2014-11" db="EMBL/GenBank/DDBJ databases">
        <authorList>
            <person name="Amaro Gonzalez C."/>
        </authorList>
    </citation>
    <scope>NUCLEOTIDE SEQUENCE</scope>
</reference>
<accession>A0A0E9QRW9</accession>